<gene>
    <name evidence="2" type="ORF">UT08_C0001G0064</name>
</gene>
<dbReference type="SUPFAM" id="SSF51905">
    <property type="entry name" value="FAD/NAD(P)-binding domain"/>
    <property type="match status" value="1"/>
</dbReference>
<organism evidence="2 3">
    <name type="scientific">Candidatus Woesebacteria bacterium GW2011_GWB1_38_8</name>
    <dbReference type="NCBI Taxonomy" id="1618570"/>
    <lineage>
        <taxon>Bacteria</taxon>
        <taxon>Candidatus Woeseibacteriota</taxon>
    </lineage>
</organism>
<dbReference type="PANTHER" id="PTHR42923">
    <property type="entry name" value="PROTOPORPHYRINOGEN OXIDASE"/>
    <property type="match status" value="1"/>
</dbReference>
<dbReference type="GO" id="GO:0016491">
    <property type="term" value="F:oxidoreductase activity"/>
    <property type="evidence" value="ECO:0007669"/>
    <property type="project" value="InterPro"/>
</dbReference>
<dbReference type="InterPro" id="IPR002937">
    <property type="entry name" value="Amino_oxidase"/>
</dbReference>
<dbReference type="AlphaFoldDB" id="A0A0G0L2K5"/>
<feature type="domain" description="Amine oxidase" evidence="1">
    <location>
        <begin position="11"/>
        <end position="420"/>
    </location>
</feature>
<dbReference type="InterPro" id="IPR050464">
    <property type="entry name" value="Zeta_carotene_desat/Oxidored"/>
</dbReference>
<dbReference type="EMBL" id="LBVL01000001">
    <property type="protein sequence ID" value="KKQ86198.1"/>
    <property type="molecule type" value="Genomic_DNA"/>
</dbReference>
<evidence type="ECO:0000313" key="3">
    <source>
        <dbReference type="Proteomes" id="UP000034081"/>
    </source>
</evidence>
<sequence>MKVAIIGAGFGGLAIAYKLVKRGVEVTIFESDDKPGGLAVGFKEPQWKWSIEKHYHHWFTSDWAVRNLAKEIGHKVIVIRPKTSTLIDGKIKQLDSPLSLMLFDKLPLFDRFRMAAVLAYLKITPFWKPLERITAEIFIKRYMGKKTWKILWEPLFKGKFDKYLDDISAAWFWARIKKRSISLCYPEGGFLEFAQKLTKSIENIGGKVLFKTPAQSIYNYQDTLVVKTTNDIYKFDKVICTLSAPLFIQMTRNLPKEYTNNLLNLNGIGAVNLVLSLKKQFLKDGSYWLNINRGEHPFLAVVEHTNFMDKANYNNEHLVYIGNYVEHSHQYFKFNEDEIFYEFYNSLRKINPHFNEKWINNKYLFKAYFAQPIYPLNYSKNIPSFETPIKGLYLCNIQQVYPWDRGTNYAVENGEKVAELLLKTI</sequence>
<dbReference type="PANTHER" id="PTHR42923:SF46">
    <property type="entry name" value="AMINE OXIDASE"/>
    <property type="match status" value="1"/>
</dbReference>
<proteinExistence type="predicted"/>
<dbReference type="Pfam" id="PF01593">
    <property type="entry name" value="Amino_oxidase"/>
    <property type="match status" value="1"/>
</dbReference>
<dbReference type="Gene3D" id="3.50.50.60">
    <property type="entry name" value="FAD/NAD(P)-binding domain"/>
    <property type="match status" value="2"/>
</dbReference>
<dbReference type="PATRIC" id="fig|1618570.3.peg.64"/>
<dbReference type="InterPro" id="IPR036188">
    <property type="entry name" value="FAD/NAD-bd_sf"/>
</dbReference>
<dbReference type="PRINTS" id="PR00419">
    <property type="entry name" value="ADXRDTASE"/>
</dbReference>
<dbReference type="NCBIfam" id="NF005560">
    <property type="entry name" value="PRK07233.1"/>
    <property type="match status" value="1"/>
</dbReference>
<comment type="caution">
    <text evidence="2">The sequence shown here is derived from an EMBL/GenBank/DDBJ whole genome shotgun (WGS) entry which is preliminary data.</text>
</comment>
<evidence type="ECO:0000259" key="1">
    <source>
        <dbReference type="Pfam" id="PF01593"/>
    </source>
</evidence>
<evidence type="ECO:0000313" key="2">
    <source>
        <dbReference type="EMBL" id="KKQ86198.1"/>
    </source>
</evidence>
<protein>
    <recommendedName>
        <fullName evidence="1">Amine oxidase domain-containing protein</fullName>
    </recommendedName>
</protein>
<accession>A0A0G0L2K5</accession>
<reference evidence="2 3" key="1">
    <citation type="journal article" date="2015" name="Nature">
        <title>rRNA introns, odd ribosomes, and small enigmatic genomes across a large radiation of phyla.</title>
        <authorList>
            <person name="Brown C.T."/>
            <person name="Hug L.A."/>
            <person name="Thomas B.C."/>
            <person name="Sharon I."/>
            <person name="Castelle C.J."/>
            <person name="Singh A."/>
            <person name="Wilkins M.J."/>
            <person name="Williams K.H."/>
            <person name="Banfield J.F."/>
        </authorList>
    </citation>
    <scope>NUCLEOTIDE SEQUENCE [LARGE SCALE GENOMIC DNA]</scope>
</reference>
<dbReference type="STRING" id="1618570.UT08_C0001G0064"/>
<name>A0A0G0L2K5_9BACT</name>
<dbReference type="Proteomes" id="UP000034081">
    <property type="component" value="Unassembled WGS sequence"/>
</dbReference>